<accession>A0A2J6R005</accession>
<keyword evidence="2" id="KW-1185">Reference proteome</keyword>
<protein>
    <submittedName>
        <fullName evidence="1">Uncharacterized protein</fullName>
    </submittedName>
</protein>
<dbReference type="EMBL" id="KZ613961">
    <property type="protein sequence ID" value="PMD31842.1"/>
    <property type="molecule type" value="Genomic_DNA"/>
</dbReference>
<proteinExistence type="predicted"/>
<gene>
    <name evidence="1" type="ORF">L207DRAFT_536800</name>
</gene>
<sequence length="337" mass="38906">MATKGGIEITLPVWESSLHLVAAMPFTMEDVHDCYLCIPLKRWGNGRVARCGDLALIPISGHSSDDDLVPKTAEWRTERLHITPQMPLPKQPRAAVKHFDISGIPRLGENLNYILEEVYCLPHARYSAETGETKLLEIKEGPHTILFFKQKFKSPEISELTEINKTRIEKDMYSEGCKRYGSAGEGMEGIRVVRVVELHSRQPRFAVLLGRSATQYEGLARYCMTRSQLITALTQQGPEKSFLLDSSENINHRYWIEHREEHFCVAKSVGRRTQSTGFMPHKNVRDVFVRVSLQEEWRNFMEWKHVVSVEIYAVEHKWKKVGERIWRRDPLSISFSN</sequence>
<evidence type="ECO:0000313" key="1">
    <source>
        <dbReference type="EMBL" id="PMD31842.1"/>
    </source>
</evidence>
<organism evidence="1 2">
    <name type="scientific">Hyaloscypha variabilis (strain UAMH 11265 / GT02V1 / F)</name>
    <name type="common">Meliniomyces variabilis</name>
    <dbReference type="NCBI Taxonomy" id="1149755"/>
    <lineage>
        <taxon>Eukaryota</taxon>
        <taxon>Fungi</taxon>
        <taxon>Dikarya</taxon>
        <taxon>Ascomycota</taxon>
        <taxon>Pezizomycotina</taxon>
        <taxon>Leotiomycetes</taxon>
        <taxon>Helotiales</taxon>
        <taxon>Hyaloscyphaceae</taxon>
        <taxon>Hyaloscypha</taxon>
        <taxon>Hyaloscypha variabilis</taxon>
    </lineage>
</organism>
<reference evidence="1 2" key="1">
    <citation type="submission" date="2016-04" db="EMBL/GenBank/DDBJ databases">
        <title>A degradative enzymes factory behind the ericoid mycorrhizal symbiosis.</title>
        <authorList>
            <consortium name="DOE Joint Genome Institute"/>
            <person name="Martino E."/>
            <person name="Morin E."/>
            <person name="Grelet G."/>
            <person name="Kuo A."/>
            <person name="Kohler A."/>
            <person name="Daghino S."/>
            <person name="Barry K."/>
            <person name="Choi C."/>
            <person name="Cichocki N."/>
            <person name="Clum A."/>
            <person name="Copeland A."/>
            <person name="Hainaut M."/>
            <person name="Haridas S."/>
            <person name="Labutti K."/>
            <person name="Lindquist E."/>
            <person name="Lipzen A."/>
            <person name="Khouja H.-R."/>
            <person name="Murat C."/>
            <person name="Ohm R."/>
            <person name="Olson A."/>
            <person name="Spatafora J."/>
            <person name="Veneault-Fourrey C."/>
            <person name="Henrissat B."/>
            <person name="Grigoriev I."/>
            <person name="Martin F."/>
            <person name="Perotto S."/>
        </authorList>
    </citation>
    <scope>NUCLEOTIDE SEQUENCE [LARGE SCALE GENOMIC DNA]</scope>
    <source>
        <strain evidence="1 2">F</strain>
    </source>
</reference>
<evidence type="ECO:0000313" key="2">
    <source>
        <dbReference type="Proteomes" id="UP000235786"/>
    </source>
</evidence>
<dbReference type="Proteomes" id="UP000235786">
    <property type="component" value="Unassembled WGS sequence"/>
</dbReference>
<dbReference type="AlphaFoldDB" id="A0A2J6R005"/>
<name>A0A2J6R005_HYAVF</name>